<dbReference type="InterPro" id="IPR009071">
    <property type="entry name" value="HMG_box_dom"/>
</dbReference>
<feature type="region of interest" description="Disordered" evidence="5">
    <location>
        <begin position="439"/>
        <end position="462"/>
    </location>
</feature>
<dbReference type="GO" id="GO:0000122">
    <property type="term" value="P:negative regulation of transcription by RNA polymerase II"/>
    <property type="evidence" value="ECO:0007669"/>
    <property type="project" value="TreeGrafter"/>
</dbReference>
<evidence type="ECO:0000313" key="8">
    <source>
        <dbReference type="Proteomes" id="UP000600918"/>
    </source>
</evidence>
<dbReference type="GO" id="GO:0000978">
    <property type="term" value="F:RNA polymerase II cis-regulatory region sequence-specific DNA binding"/>
    <property type="evidence" value="ECO:0007669"/>
    <property type="project" value="TreeGrafter"/>
</dbReference>
<dbReference type="SMART" id="SM00398">
    <property type="entry name" value="HMG"/>
    <property type="match status" value="1"/>
</dbReference>
<organism evidence="7 8">
    <name type="scientific">Vespula pensylvanica</name>
    <name type="common">Western yellow jacket</name>
    <name type="synonym">Wasp</name>
    <dbReference type="NCBI Taxonomy" id="30213"/>
    <lineage>
        <taxon>Eukaryota</taxon>
        <taxon>Metazoa</taxon>
        <taxon>Ecdysozoa</taxon>
        <taxon>Arthropoda</taxon>
        <taxon>Hexapoda</taxon>
        <taxon>Insecta</taxon>
        <taxon>Pterygota</taxon>
        <taxon>Neoptera</taxon>
        <taxon>Endopterygota</taxon>
        <taxon>Hymenoptera</taxon>
        <taxon>Apocrita</taxon>
        <taxon>Aculeata</taxon>
        <taxon>Vespoidea</taxon>
        <taxon>Vespidae</taxon>
        <taxon>Vespinae</taxon>
        <taxon>Vespula</taxon>
    </lineage>
</organism>
<accession>A0A834NXB8</accession>
<sequence length="462" mass="50681">MNAFMVWSRGQRRKMAQENPKMHNSEISKRLGAEWKLLSESEKRPFIDEAKRLSGTRKSESAFLPDAMEKEEEKDDIGGGWCGGSSSSSSSSSGGGSSGGSRGGGDGGDGGDGGGGRRKIKKRRRATIKALHMKEHPDYKYRPRRKPKNLVKKENKFGFSISPLMSPGDTLGNISRGLLPPLAPPSHHHPLIGHDDLKIPRFFPPFPYPLYPIQHKLGDELNGGKLAADLAFQALYGGSTFYSSHQAVSWPGLPATTCLQANCGCPSPPKDPKRTYLPSKLEERSFPSPGKHEDETFPIERGDTTIEESRYRKLEDEGLTSTLERHQEERSRDRFSSSSSSSPTDRPERASSTTSATTTSTVTKVESVFSVQNLTSPSTNLTPLPVLPDLNFRGNLLPTGWPTATDWWRIPPMLSPIPQASVANLPSANIKDDDVHFQEEHQRNSVVSRTTGRTGLHVGAAQ</sequence>
<evidence type="ECO:0000256" key="3">
    <source>
        <dbReference type="ARBA" id="ARBA00023242"/>
    </source>
</evidence>
<dbReference type="SUPFAM" id="SSF47095">
    <property type="entry name" value="HMG-box"/>
    <property type="match status" value="1"/>
</dbReference>
<feature type="DNA-binding region" description="HMG box" evidence="4">
    <location>
        <begin position="1"/>
        <end position="52"/>
    </location>
</feature>
<feature type="compositionally biased region" description="Gly residues" evidence="5">
    <location>
        <begin position="93"/>
        <end position="114"/>
    </location>
</feature>
<dbReference type="AlphaFoldDB" id="A0A834NXB8"/>
<keyword evidence="3 4" id="KW-0539">Nucleus</keyword>
<feature type="domain" description="HMG box" evidence="6">
    <location>
        <begin position="1"/>
        <end position="52"/>
    </location>
</feature>
<evidence type="ECO:0000256" key="1">
    <source>
        <dbReference type="ARBA" id="ARBA00004123"/>
    </source>
</evidence>
<feature type="compositionally biased region" description="Basic and acidic residues" evidence="5">
    <location>
        <begin position="20"/>
        <end position="60"/>
    </location>
</feature>
<dbReference type="EMBL" id="JACSDY010000009">
    <property type="protein sequence ID" value="KAF7420184.1"/>
    <property type="molecule type" value="Genomic_DNA"/>
</dbReference>
<feature type="region of interest" description="Disordered" evidence="5">
    <location>
        <begin position="1"/>
        <end position="125"/>
    </location>
</feature>
<gene>
    <name evidence="7" type="ORF">H0235_010481</name>
</gene>
<dbReference type="Proteomes" id="UP000600918">
    <property type="component" value="Unassembled WGS sequence"/>
</dbReference>
<feature type="compositionally biased region" description="Polar residues" evidence="5">
    <location>
        <begin position="444"/>
        <end position="453"/>
    </location>
</feature>
<keyword evidence="2 4" id="KW-0238">DNA-binding</keyword>
<dbReference type="Pfam" id="PF00505">
    <property type="entry name" value="HMG_box"/>
    <property type="match status" value="1"/>
</dbReference>
<dbReference type="InterPro" id="IPR050140">
    <property type="entry name" value="SRY-related_HMG-box_TF-like"/>
</dbReference>
<reference evidence="7" key="1">
    <citation type="journal article" date="2020" name="G3 (Bethesda)">
        <title>High-Quality Assemblies for Three Invasive Social Wasps from the &lt;i&gt;Vespula&lt;/i&gt; Genus.</title>
        <authorList>
            <person name="Harrop T.W.R."/>
            <person name="Guhlin J."/>
            <person name="McLaughlin G.M."/>
            <person name="Permina E."/>
            <person name="Stockwell P."/>
            <person name="Gilligan J."/>
            <person name="Le Lec M.F."/>
            <person name="Gruber M.A.M."/>
            <person name="Quinn O."/>
            <person name="Lovegrove M."/>
            <person name="Duncan E.J."/>
            <person name="Remnant E.J."/>
            <person name="Van Eeckhoven J."/>
            <person name="Graham B."/>
            <person name="Knapp R.A."/>
            <person name="Langford K.W."/>
            <person name="Kronenberg Z."/>
            <person name="Press M.O."/>
            <person name="Eacker S.M."/>
            <person name="Wilson-Rankin E.E."/>
            <person name="Purcell J."/>
            <person name="Lester P.J."/>
            <person name="Dearden P.K."/>
        </authorList>
    </citation>
    <scope>NUCLEOTIDE SEQUENCE</scope>
    <source>
        <strain evidence="7">Volc-1</strain>
    </source>
</reference>
<dbReference type="GO" id="GO:0030182">
    <property type="term" value="P:neuron differentiation"/>
    <property type="evidence" value="ECO:0007669"/>
    <property type="project" value="TreeGrafter"/>
</dbReference>
<evidence type="ECO:0000313" key="7">
    <source>
        <dbReference type="EMBL" id="KAF7420184.1"/>
    </source>
</evidence>
<feature type="compositionally biased region" description="Low complexity" evidence="5">
    <location>
        <begin position="351"/>
        <end position="361"/>
    </location>
</feature>
<dbReference type="PANTHER" id="PTHR10270">
    <property type="entry name" value="SOX TRANSCRIPTION FACTOR"/>
    <property type="match status" value="1"/>
</dbReference>
<feature type="compositionally biased region" description="Basic and acidic residues" evidence="5">
    <location>
        <begin position="281"/>
        <end position="316"/>
    </location>
</feature>
<comment type="caution">
    <text evidence="7">The sequence shown here is derived from an EMBL/GenBank/DDBJ whole genome shotgun (WGS) entry which is preliminary data.</text>
</comment>
<evidence type="ECO:0000256" key="4">
    <source>
        <dbReference type="PROSITE-ProRule" id="PRU00267"/>
    </source>
</evidence>
<feature type="compositionally biased region" description="Basic and acidic residues" evidence="5">
    <location>
        <begin position="323"/>
        <end position="335"/>
    </location>
</feature>
<dbReference type="PANTHER" id="PTHR10270:SF324">
    <property type="entry name" value="SOX DOMAIN-CONTAINING PROTEIN DICHAETE-RELATED"/>
    <property type="match status" value="1"/>
</dbReference>
<dbReference type="GO" id="GO:0001228">
    <property type="term" value="F:DNA-binding transcription activator activity, RNA polymerase II-specific"/>
    <property type="evidence" value="ECO:0007669"/>
    <property type="project" value="TreeGrafter"/>
</dbReference>
<evidence type="ECO:0000256" key="5">
    <source>
        <dbReference type="SAM" id="MobiDB-lite"/>
    </source>
</evidence>
<name>A0A834NXB8_VESPE</name>
<evidence type="ECO:0000256" key="2">
    <source>
        <dbReference type="ARBA" id="ARBA00023125"/>
    </source>
</evidence>
<comment type="subcellular location">
    <subcellularLocation>
        <location evidence="1">Nucleus</location>
    </subcellularLocation>
</comment>
<dbReference type="InterPro" id="IPR036910">
    <property type="entry name" value="HMG_box_dom_sf"/>
</dbReference>
<protein>
    <recommendedName>
        <fullName evidence="6">HMG box domain-containing protein</fullName>
    </recommendedName>
</protein>
<dbReference type="Gene3D" id="1.10.30.10">
    <property type="entry name" value="High mobility group box domain"/>
    <property type="match status" value="1"/>
</dbReference>
<evidence type="ECO:0000259" key="6">
    <source>
        <dbReference type="PROSITE" id="PS50118"/>
    </source>
</evidence>
<dbReference type="GO" id="GO:0007420">
    <property type="term" value="P:brain development"/>
    <property type="evidence" value="ECO:0007669"/>
    <property type="project" value="TreeGrafter"/>
</dbReference>
<proteinExistence type="predicted"/>
<keyword evidence="8" id="KW-1185">Reference proteome</keyword>
<dbReference type="PROSITE" id="PS50118">
    <property type="entry name" value="HMG_BOX_2"/>
    <property type="match status" value="1"/>
</dbReference>
<feature type="compositionally biased region" description="Basic residues" evidence="5">
    <location>
        <begin position="116"/>
        <end position="125"/>
    </location>
</feature>
<dbReference type="GO" id="GO:0005634">
    <property type="term" value="C:nucleus"/>
    <property type="evidence" value="ECO:0007669"/>
    <property type="project" value="UniProtKB-SubCell"/>
</dbReference>
<dbReference type="FunFam" id="1.10.30.10:FF:000002">
    <property type="entry name" value="transcription factor Sox-2"/>
    <property type="match status" value="1"/>
</dbReference>
<feature type="region of interest" description="Disordered" evidence="5">
    <location>
        <begin position="281"/>
        <end position="361"/>
    </location>
</feature>